<organism evidence="1 2">
    <name type="scientific">Caerostris darwini</name>
    <dbReference type="NCBI Taxonomy" id="1538125"/>
    <lineage>
        <taxon>Eukaryota</taxon>
        <taxon>Metazoa</taxon>
        <taxon>Ecdysozoa</taxon>
        <taxon>Arthropoda</taxon>
        <taxon>Chelicerata</taxon>
        <taxon>Arachnida</taxon>
        <taxon>Araneae</taxon>
        <taxon>Araneomorphae</taxon>
        <taxon>Entelegynae</taxon>
        <taxon>Araneoidea</taxon>
        <taxon>Araneidae</taxon>
        <taxon>Caerostris</taxon>
    </lineage>
</organism>
<proteinExistence type="predicted"/>
<dbReference type="EMBL" id="BPLQ01005929">
    <property type="protein sequence ID" value="GIY18632.1"/>
    <property type="molecule type" value="Genomic_DNA"/>
</dbReference>
<sequence>WHRAGRGFRRS</sequence>
<comment type="caution">
    <text evidence="1">The sequence shown here is derived from an EMBL/GenBank/DDBJ whole genome shotgun (WGS) entry which is preliminary data.</text>
</comment>
<reference evidence="1 2" key="1">
    <citation type="submission" date="2021-06" db="EMBL/GenBank/DDBJ databases">
        <title>Caerostris darwini draft genome.</title>
        <authorList>
            <person name="Kono N."/>
            <person name="Arakawa K."/>
        </authorList>
    </citation>
    <scope>NUCLEOTIDE SEQUENCE [LARGE SCALE GENOMIC DNA]</scope>
</reference>
<protein>
    <submittedName>
        <fullName evidence="1">Uncharacterized protein</fullName>
    </submittedName>
</protein>
<evidence type="ECO:0000313" key="2">
    <source>
        <dbReference type="Proteomes" id="UP001054837"/>
    </source>
</evidence>
<accession>A0AAV4RDU9</accession>
<gene>
    <name evidence="1" type="primary">LHX3</name>
    <name evidence="1" type="ORF">CDAR_11661</name>
</gene>
<feature type="non-terminal residue" evidence="1">
    <location>
        <position position="1"/>
    </location>
</feature>
<dbReference type="Proteomes" id="UP001054837">
    <property type="component" value="Unassembled WGS sequence"/>
</dbReference>
<keyword evidence="2" id="KW-1185">Reference proteome</keyword>
<name>A0AAV4RDU9_9ARAC</name>
<evidence type="ECO:0000313" key="1">
    <source>
        <dbReference type="EMBL" id="GIY18632.1"/>
    </source>
</evidence>